<dbReference type="NCBIfam" id="TIGR02532">
    <property type="entry name" value="IV_pilin_GFxxxE"/>
    <property type="match status" value="1"/>
</dbReference>
<accession>A0A2U1AV95</accession>
<evidence type="ECO:0000313" key="4">
    <source>
        <dbReference type="Proteomes" id="UP000245959"/>
    </source>
</evidence>
<gene>
    <name evidence="3" type="ORF">C8D82_11757</name>
</gene>
<dbReference type="InterPro" id="IPR045584">
    <property type="entry name" value="Pilin-like"/>
</dbReference>
<sequence length="419" mass="46131">MRQSHLKSAKDSLKRRITTERFTLIKFLVEFSSRCRPTASPHRSAYRRLSTAGKKFTLIELLAIKTCQICNQSPYAALRKREGFGGEKAATCAASLPVPSLPNFSHIPGKLLRLRQCSASGKPEQKREVVFPQKSGKTTSRYCGSSSSAERPLLRLSTVPYPAPAPCRTQGARGAADTPPAYRRLRPTTARFTLIELLVVIAIIAILAALLLPVLNKAREAGKRATCTSQLKQIGTAFQLYAGDCNDHFPFISDKSGGGCMDYAYQLNSYLSGANAATSKFNPYRMTEAESKFFGGSKLFYCPSRPNHSLNLPGCRYVDYASNLPLSKSHPKITGIRNISRIMFAIDSIYNPDPLNFNYNTGLSYLNDAFAQATKVHRRHSGQANCLYGDGHVGLISWQQISNADVFKALFDGAPINLN</sequence>
<keyword evidence="1" id="KW-0472">Membrane</keyword>
<keyword evidence="1" id="KW-0812">Transmembrane</keyword>
<dbReference type="EMBL" id="QEKH01000017">
    <property type="protein sequence ID" value="PVY40338.1"/>
    <property type="molecule type" value="Genomic_DNA"/>
</dbReference>
<keyword evidence="1" id="KW-1133">Transmembrane helix</keyword>
<organism evidence="3 4">
    <name type="scientific">Victivallis vadensis</name>
    <dbReference type="NCBI Taxonomy" id="172901"/>
    <lineage>
        <taxon>Bacteria</taxon>
        <taxon>Pseudomonadati</taxon>
        <taxon>Lentisphaerota</taxon>
        <taxon>Lentisphaeria</taxon>
        <taxon>Victivallales</taxon>
        <taxon>Victivallaceae</taxon>
        <taxon>Victivallis</taxon>
    </lineage>
</organism>
<dbReference type="AlphaFoldDB" id="A0A2U1AV95"/>
<dbReference type="PANTHER" id="PTHR30093">
    <property type="entry name" value="GENERAL SECRETION PATHWAY PROTEIN G"/>
    <property type="match status" value="1"/>
</dbReference>
<feature type="domain" description="DUF1559" evidence="2">
    <location>
        <begin position="217"/>
        <end position="311"/>
    </location>
</feature>
<evidence type="ECO:0000256" key="1">
    <source>
        <dbReference type="SAM" id="Phobius"/>
    </source>
</evidence>
<comment type="caution">
    <text evidence="3">The sequence shown here is derived from an EMBL/GenBank/DDBJ whole genome shotgun (WGS) entry which is preliminary data.</text>
</comment>
<dbReference type="InterPro" id="IPR011453">
    <property type="entry name" value="DUF1559"/>
</dbReference>
<dbReference type="InterPro" id="IPR012902">
    <property type="entry name" value="N_methyl_site"/>
</dbReference>
<dbReference type="Proteomes" id="UP000245959">
    <property type="component" value="Unassembled WGS sequence"/>
</dbReference>
<evidence type="ECO:0000313" key="3">
    <source>
        <dbReference type="EMBL" id="PVY40338.1"/>
    </source>
</evidence>
<proteinExistence type="predicted"/>
<dbReference type="Gene3D" id="3.30.700.10">
    <property type="entry name" value="Glycoprotein, Type 4 Pilin"/>
    <property type="match status" value="1"/>
</dbReference>
<dbReference type="Pfam" id="PF07596">
    <property type="entry name" value="SBP_bac_10"/>
    <property type="match status" value="1"/>
</dbReference>
<dbReference type="OrthoDB" id="255848at2"/>
<dbReference type="RefSeq" id="WP_116884390.1">
    <property type="nucleotide sequence ID" value="NZ_CABMMC010000036.1"/>
</dbReference>
<evidence type="ECO:0000259" key="2">
    <source>
        <dbReference type="Pfam" id="PF07596"/>
    </source>
</evidence>
<keyword evidence="4" id="KW-1185">Reference proteome</keyword>
<dbReference type="GeneID" id="78295693"/>
<protein>
    <submittedName>
        <fullName evidence="3">Prepilin-type N-terminal cleavage/methylation domain-containing protein/prepilin-type processing-associated H-X9-DG protein</fullName>
    </submittedName>
</protein>
<feature type="transmembrane region" description="Helical" evidence="1">
    <location>
        <begin position="192"/>
        <end position="215"/>
    </location>
</feature>
<name>A0A2U1AV95_9BACT</name>
<reference evidence="3 4" key="1">
    <citation type="submission" date="2018-04" db="EMBL/GenBank/DDBJ databases">
        <title>Genomic Encyclopedia of Type Strains, Phase IV (KMG-IV): sequencing the most valuable type-strain genomes for metagenomic binning, comparative biology and taxonomic classification.</title>
        <authorList>
            <person name="Goeker M."/>
        </authorList>
    </citation>
    <scope>NUCLEOTIDE SEQUENCE [LARGE SCALE GENOMIC DNA]</scope>
    <source>
        <strain evidence="3 4">DSM 14823</strain>
    </source>
</reference>
<dbReference type="SUPFAM" id="SSF54523">
    <property type="entry name" value="Pili subunits"/>
    <property type="match status" value="1"/>
</dbReference>